<accession>A0A645ASF9</accession>
<sequence length="95" mass="11062">MEMLPPQQTKLATDGMIPNFAFHALQITKCIHRRARIFRAKKHGGNDENKDYRYNEHFFISLHYNSHCPRPPLRGLADLPVPALAFLLELRYKSS</sequence>
<dbReference type="EMBL" id="VSSQ01015538">
    <property type="protein sequence ID" value="MPM56009.1"/>
    <property type="molecule type" value="Genomic_DNA"/>
</dbReference>
<dbReference type="AlphaFoldDB" id="A0A645ASF9"/>
<proteinExistence type="predicted"/>
<name>A0A645ASF9_9ZZZZ</name>
<organism evidence="1">
    <name type="scientific">bioreactor metagenome</name>
    <dbReference type="NCBI Taxonomy" id="1076179"/>
    <lineage>
        <taxon>unclassified sequences</taxon>
        <taxon>metagenomes</taxon>
        <taxon>ecological metagenomes</taxon>
    </lineage>
</organism>
<reference evidence="1" key="1">
    <citation type="submission" date="2019-08" db="EMBL/GenBank/DDBJ databases">
        <authorList>
            <person name="Kucharzyk K."/>
            <person name="Murdoch R.W."/>
            <person name="Higgins S."/>
            <person name="Loffler F."/>
        </authorList>
    </citation>
    <scope>NUCLEOTIDE SEQUENCE</scope>
</reference>
<comment type="caution">
    <text evidence="1">The sequence shown here is derived from an EMBL/GenBank/DDBJ whole genome shotgun (WGS) entry which is preliminary data.</text>
</comment>
<gene>
    <name evidence="1" type="ORF">SDC9_102807</name>
</gene>
<evidence type="ECO:0000313" key="1">
    <source>
        <dbReference type="EMBL" id="MPM56009.1"/>
    </source>
</evidence>
<protein>
    <submittedName>
        <fullName evidence="1">Uncharacterized protein</fullName>
    </submittedName>
</protein>